<sequence length="263" mass="27186">MPPCAPVIAVMAMLGLAAGITGANAQSDDSRVVADAIADTANNSNAAEFRLFESIDSADSPNAARNRRNSRSAATARNVASSPEFTLVGTSRIGDKYSVILAHRGGDSVVVSAAAGATTRISGYSQYSIVNIGPGRVSVNFPDSSPCAEFEDLGVRCDSATNIAELTITNVAPLAPSQRQQAQQREQSEDAAAGETAPDEAPPNPFAALSAAAAENSAGNANVSRAGRRNGADRFTPRRISPEDVPPGMRVVSTPFGDRLVDQ</sequence>
<accession>A0A381TS60</accession>
<protein>
    <submittedName>
        <fullName evidence="2">Uncharacterized protein</fullName>
    </submittedName>
</protein>
<gene>
    <name evidence="2" type="ORF">METZ01_LOCUS71720</name>
</gene>
<feature type="compositionally biased region" description="Low complexity" evidence="1">
    <location>
        <begin position="174"/>
        <end position="193"/>
    </location>
</feature>
<dbReference type="EMBL" id="UINC01005070">
    <property type="protein sequence ID" value="SVA18866.1"/>
    <property type="molecule type" value="Genomic_DNA"/>
</dbReference>
<reference evidence="2" key="1">
    <citation type="submission" date="2018-05" db="EMBL/GenBank/DDBJ databases">
        <authorList>
            <person name="Lanie J.A."/>
            <person name="Ng W.-L."/>
            <person name="Kazmierczak K.M."/>
            <person name="Andrzejewski T.M."/>
            <person name="Davidsen T.M."/>
            <person name="Wayne K.J."/>
            <person name="Tettelin H."/>
            <person name="Glass J.I."/>
            <person name="Rusch D."/>
            <person name="Podicherti R."/>
            <person name="Tsui H.-C.T."/>
            <person name="Winkler M.E."/>
        </authorList>
    </citation>
    <scope>NUCLEOTIDE SEQUENCE</scope>
</reference>
<evidence type="ECO:0000313" key="2">
    <source>
        <dbReference type="EMBL" id="SVA18866.1"/>
    </source>
</evidence>
<proteinExistence type="predicted"/>
<organism evidence="2">
    <name type="scientific">marine metagenome</name>
    <dbReference type="NCBI Taxonomy" id="408172"/>
    <lineage>
        <taxon>unclassified sequences</taxon>
        <taxon>metagenomes</taxon>
        <taxon>ecological metagenomes</taxon>
    </lineage>
</organism>
<feature type="compositionally biased region" description="Basic and acidic residues" evidence="1">
    <location>
        <begin position="230"/>
        <end position="242"/>
    </location>
</feature>
<feature type="compositionally biased region" description="Low complexity" evidence="1">
    <location>
        <begin position="206"/>
        <end position="224"/>
    </location>
</feature>
<name>A0A381TS60_9ZZZZ</name>
<evidence type="ECO:0000256" key="1">
    <source>
        <dbReference type="SAM" id="MobiDB-lite"/>
    </source>
</evidence>
<feature type="region of interest" description="Disordered" evidence="1">
    <location>
        <begin position="174"/>
        <end position="263"/>
    </location>
</feature>
<dbReference type="AlphaFoldDB" id="A0A381TS60"/>